<evidence type="ECO:0000313" key="2">
    <source>
        <dbReference type="EMBL" id="ASK38170.1"/>
    </source>
</evidence>
<name>A0A220SXK9_9EURY</name>
<dbReference type="RefSeq" id="WP_088901324.1">
    <property type="nucleotide sequence ID" value="NZ_JAJNEG010000039.1"/>
</dbReference>
<dbReference type="AlphaFoldDB" id="A0A220SXK9"/>
<reference evidence="2" key="1">
    <citation type="submission" date="2016-09" db="EMBL/GenBank/DDBJ databases">
        <title>A plasmid goes viral.</title>
        <authorList>
            <person name="Erdmann S."/>
            <person name="Tschitschko B."/>
            <person name="Cavicchioli R."/>
        </authorList>
    </citation>
    <scope>NUCLEOTIDE SEQUENCE</scope>
    <source>
        <strain evidence="2">HLS1</strain>
        <plasmid evidence="2">pR1SE2</plasmid>
    </source>
</reference>
<proteinExistence type="predicted"/>
<protein>
    <submittedName>
        <fullName evidence="2">Uncharacterized protein</fullName>
    </submittedName>
</protein>
<accession>A0A220SXK9</accession>
<sequence length="114" mass="12460">MIDIDSDTESDTESDTVDEQDEKALEDVYHDRNLLACALAVATGAPSGWKPAPDAGDEWAIVWIETPMGQTSWHVPVDLAESIGPMQRDSDYGGYSREQKNDVLASWAEAGCPF</sequence>
<dbReference type="EMBL" id="KX906370">
    <property type="protein sequence ID" value="ASK38170.1"/>
    <property type="molecule type" value="Genomic_DNA"/>
</dbReference>
<dbReference type="OrthoDB" id="324133at2157"/>
<organism evidence="2">
    <name type="scientific">Halorubrum lacusprofundi</name>
    <dbReference type="NCBI Taxonomy" id="2247"/>
    <lineage>
        <taxon>Archaea</taxon>
        <taxon>Methanobacteriati</taxon>
        <taxon>Methanobacteriota</taxon>
        <taxon>Stenosarchaea group</taxon>
        <taxon>Halobacteria</taxon>
        <taxon>Halobacteriales</taxon>
        <taxon>Haloferacaceae</taxon>
        <taxon>Halorubrum</taxon>
    </lineage>
</organism>
<evidence type="ECO:0000256" key="1">
    <source>
        <dbReference type="SAM" id="MobiDB-lite"/>
    </source>
</evidence>
<keyword evidence="2" id="KW-0614">Plasmid</keyword>
<geneLocation type="plasmid" evidence="2">
    <name>pR1SE2</name>
</geneLocation>
<feature type="compositionally biased region" description="Acidic residues" evidence="1">
    <location>
        <begin position="1"/>
        <end position="21"/>
    </location>
</feature>
<feature type="region of interest" description="Disordered" evidence="1">
    <location>
        <begin position="1"/>
        <end position="22"/>
    </location>
</feature>